<dbReference type="FunFam" id="3.30.160.60:FF:000059">
    <property type="entry name" value="U1 small nuclear ribonucleoprotein C"/>
    <property type="match status" value="1"/>
</dbReference>
<dbReference type="InterPro" id="IPR000690">
    <property type="entry name" value="Matrin/U1-C_Znf_C2H2"/>
</dbReference>
<comment type="subunit">
    <text evidence="9">U1 snRNP is composed of the 7 core Sm proteins B/B', D1, D2, D3, E, F and G that assemble in a heptameric protein ring on the Sm site of the small nuclear RNA to form the core snRNP, and at least 3 U1 snRNP-specific proteins U1-70K, U1-A and U1-C. U1-C interacts with U1 snRNA and the 5' splice-site region of the pre-mRNA.</text>
</comment>
<evidence type="ECO:0000256" key="3">
    <source>
        <dbReference type="ARBA" id="ARBA00022771"/>
    </source>
</evidence>
<evidence type="ECO:0000256" key="4">
    <source>
        <dbReference type="ARBA" id="ARBA00022833"/>
    </source>
</evidence>
<evidence type="ECO:0000256" key="5">
    <source>
        <dbReference type="ARBA" id="ARBA00022884"/>
    </source>
</evidence>
<dbReference type="InterPro" id="IPR013085">
    <property type="entry name" value="U1-CZ_Znf_C2H2"/>
</dbReference>
<sequence>MPKYYCEYCDVFLTHDSPSVRKGHNAGKNHLMCVRAYYEEIGQDKAQAIINEITRAYENSSAVIPPQYSGQFVPGYGPPRSFPSAPYSSRPAGYPPFGNMSTGHLNRPPRPHYNGPPRPPPPGGFNHGPPPQGGFNRPPPPQYYSSRPPPGSAPPIRSD</sequence>
<dbReference type="Proteomes" id="UP000193560">
    <property type="component" value="Unassembled WGS sequence"/>
</dbReference>
<evidence type="ECO:0000256" key="7">
    <source>
        <dbReference type="ARBA" id="ARBA00023274"/>
    </source>
</evidence>
<evidence type="ECO:0000256" key="8">
    <source>
        <dbReference type="ARBA" id="ARBA00046357"/>
    </source>
</evidence>
<dbReference type="OrthoDB" id="76567at2759"/>
<dbReference type="GO" id="GO:0071004">
    <property type="term" value="C:U2-type prespliceosome"/>
    <property type="evidence" value="ECO:0007669"/>
    <property type="project" value="UniProtKB-UniRule"/>
</dbReference>
<evidence type="ECO:0000259" key="11">
    <source>
        <dbReference type="PROSITE" id="PS50171"/>
    </source>
</evidence>
<dbReference type="GO" id="GO:0030619">
    <property type="term" value="F:U1 snRNA binding"/>
    <property type="evidence" value="ECO:0007669"/>
    <property type="project" value="UniProtKB-UniRule"/>
</dbReference>
<evidence type="ECO:0000313" key="12">
    <source>
        <dbReference type="EMBL" id="ORZ21631.1"/>
    </source>
</evidence>
<evidence type="ECO:0000256" key="6">
    <source>
        <dbReference type="ARBA" id="ARBA00023242"/>
    </source>
</evidence>
<dbReference type="AlphaFoldDB" id="A0A1X2ISX3"/>
<dbReference type="GO" id="GO:0000243">
    <property type="term" value="C:commitment complex"/>
    <property type="evidence" value="ECO:0007669"/>
    <property type="project" value="UniProtKB-UniRule"/>
</dbReference>
<evidence type="ECO:0000256" key="9">
    <source>
        <dbReference type="HAMAP-Rule" id="MF_03153"/>
    </source>
</evidence>
<gene>
    <name evidence="12" type="ORF">BCR42DRAFT_407966</name>
</gene>
<comment type="function">
    <text evidence="9">Component of the spliceosomal U1 snRNP, which is essential for recognition of the pre-mRNA 5' splice-site and the subsequent assembly of the spliceosome. U1-C is directly involved in initial 5' splice-site recognition for both constitutive and regulated alternative splicing. The interaction with the 5' splice-site seems to precede base-pairing between the pre-mRNA and the U1 snRNA. Stimulates commitment or early (E) complex formation by stabilizing the base pairing of the 5' end of the U1 snRNA and the 5' splice-site region.</text>
</comment>
<dbReference type="SMART" id="SM00451">
    <property type="entry name" value="ZnF_U1"/>
    <property type="match status" value="1"/>
</dbReference>
<keyword evidence="13" id="KW-1185">Reference proteome</keyword>
<dbReference type="InterPro" id="IPR036236">
    <property type="entry name" value="Znf_C2H2_sf"/>
</dbReference>
<evidence type="ECO:0000256" key="1">
    <source>
        <dbReference type="ARBA" id="ARBA00004123"/>
    </source>
</evidence>
<dbReference type="GO" id="GO:0000395">
    <property type="term" value="P:mRNA 5'-splice site recognition"/>
    <property type="evidence" value="ECO:0007669"/>
    <property type="project" value="UniProtKB-UniRule"/>
</dbReference>
<dbReference type="GO" id="GO:0030627">
    <property type="term" value="F:pre-mRNA 5'-splice site binding"/>
    <property type="evidence" value="ECO:0007669"/>
    <property type="project" value="InterPro"/>
</dbReference>
<dbReference type="GO" id="GO:0000387">
    <property type="term" value="P:spliceosomal snRNP assembly"/>
    <property type="evidence" value="ECO:0007669"/>
    <property type="project" value="UniProtKB-UniRule"/>
</dbReference>
<dbReference type="GO" id="GO:0005685">
    <property type="term" value="C:U1 snRNP"/>
    <property type="evidence" value="ECO:0007669"/>
    <property type="project" value="UniProtKB-UniRule"/>
</dbReference>
<protein>
    <recommendedName>
        <fullName evidence="9">U1 small nuclear ribonucleoprotein C</fullName>
        <shortName evidence="9">U1 snRNP C</shortName>
        <shortName evidence="9">U1-C</shortName>
        <shortName evidence="9">U1C</shortName>
    </recommendedName>
</protein>
<keyword evidence="6 9" id="KW-0539">Nucleus</keyword>
<comment type="similarity">
    <text evidence="9">Belongs to the U1 small nuclear ribonucleoprotein C family.</text>
</comment>
<evidence type="ECO:0000313" key="13">
    <source>
        <dbReference type="Proteomes" id="UP000193560"/>
    </source>
</evidence>
<feature type="compositionally biased region" description="Pro residues" evidence="10">
    <location>
        <begin position="114"/>
        <end position="153"/>
    </location>
</feature>
<evidence type="ECO:0000256" key="2">
    <source>
        <dbReference type="ARBA" id="ARBA00022723"/>
    </source>
</evidence>
<feature type="domain" description="Matrin-type" evidence="11">
    <location>
        <begin position="4"/>
        <end position="36"/>
    </location>
</feature>
<dbReference type="Gene3D" id="3.30.160.60">
    <property type="entry name" value="Classic Zinc Finger"/>
    <property type="match status" value="1"/>
</dbReference>
<keyword evidence="3 9" id="KW-0863">Zinc-finger</keyword>
<dbReference type="SUPFAM" id="SSF57667">
    <property type="entry name" value="beta-beta-alpha zinc fingers"/>
    <property type="match status" value="1"/>
</dbReference>
<comment type="caution">
    <text evidence="12">The sequence shown here is derived from an EMBL/GenBank/DDBJ whole genome shotgun (WGS) entry which is preliminary data.</text>
</comment>
<keyword evidence="2 9" id="KW-0479">Metal-binding</keyword>
<dbReference type="PANTHER" id="PTHR31148:SF1">
    <property type="entry name" value="U1 SMALL NUCLEAR RIBONUCLEOPROTEIN C"/>
    <property type="match status" value="1"/>
</dbReference>
<proteinExistence type="inferred from homology"/>
<comment type="subcellular location">
    <subcellularLocation>
        <location evidence="1 9">Nucleus</location>
    </subcellularLocation>
</comment>
<feature type="region of interest" description="Disordered" evidence="10">
    <location>
        <begin position="73"/>
        <end position="159"/>
    </location>
</feature>
<dbReference type="PANTHER" id="PTHR31148">
    <property type="entry name" value="U1 SMALL NUCLEAR RIBONUCLEOPROTEIN C"/>
    <property type="match status" value="1"/>
</dbReference>
<keyword evidence="7 9" id="KW-0687">Ribonucleoprotein</keyword>
<reference evidence="12 13" key="1">
    <citation type="submission" date="2016-07" db="EMBL/GenBank/DDBJ databases">
        <title>Pervasive Adenine N6-methylation of Active Genes in Fungi.</title>
        <authorList>
            <consortium name="DOE Joint Genome Institute"/>
            <person name="Mondo S.J."/>
            <person name="Dannebaum R.O."/>
            <person name="Kuo R.C."/>
            <person name="Labutti K."/>
            <person name="Haridas S."/>
            <person name="Kuo A."/>
            <person name="Salamov A."/>
            <person name="Ahrendt S.R."/>
            <person name="Lipzen A."/>
            <person name="Sullivan W."/>
            <person name="Andreopoulos W.B."/>
            <person name="Clum A."/>
            <person name="Lindquist E."/>
            <person name="Daum C."/>
            <person name="Ramamoorthy G.K."/>
            <person name="Gryganskyi A."/>
            <person name="Culley D."/>
            <person name="Magnuson J.K."/>
            <person name="James T.Y."/>
            <person name="O'Malley M.A."/>
            <person name="Stajich J.E."/>
            <person name="Spatafora J.W."/>
            <person name="Visel A."/>
            <person name="Grigoriev I.V."/>
        </authorList>
    </citation>
    <scope>NUCLEOTIDE SEQUENCE [LARGE SCALE GENOMIC DNA]</scope>
    <source>
        <strain evidence="12 13">NRRL 1336</strain>
    </source>
</reference>
<keyword evidence="5 9" id="KW-0694">RNA-binding</keyword>
<keyword evidence="4 9" id="KW-0862">Zinc</keyword>
<dbReference type="PROSITE" id="PS50171">
    <property type="entry name" value="ZF_MATRIN"/>
    <property type="match status" value="1"/>
</dbReference>
<dbReference type="InterPro" id="IPR017340">
    <property type="entry name" value="U1_snRNP-C"/>
</dbReference>
<dbReference type="InterPro" id="IPR003604">
    <property type="entry name" value="Matrin/U1-like-C_Znf_C2H2"/>
</dbReference>
<evidence type="ECO:0000256" key="10">
    <source>
        <dbReference type="SAM" id="MobiDB-lite"/>
    </source>
</evidence>
<dbReference type="Pfam" id="PF06220">
    <property type="entry name" value="zf-U1"/>
    <property type="match status" value="1"/>
</dbReference>
<dbReference type="STRING" id="90262.A0A1X2ISX3"/>
<dbReference type="GO" id="GO:0008270">
    <property type="term" value="F:zinc ion binding"/>
    <property type="evidence" value="ECO:0007669"/>
    <property type="project" value="UniProtKB-UniRule"/>
</dbReference>
<name>A0A1X2ISX3_9FUNG</name>
<dbReference type="GO" id="GO:0003729">
    <property type="term" value="F:mRNA binding"/>
    <property type="evidence" value="ECO:0007669"/>
    <property type="project" value="UniProtKB-UniRule"/>
</dbReference>
<accession>A0A1X2ISX3</accession>
<organism evidence="12 13">
    <name type="scientific">Absidia repens</name>
    <dbReference type="NCBI Taxonomy" id="90262"/>
    <lineage>
        <taxon>Eukaryota</taxon>
        <taxon>Fungi</taxon>
        <taxon>Fungi incertae sedis</taxon>
        <taxon>Mucoromycota</taxon>
        <taxon>Mucoromycotina</taxon>
        <taxon>Mucoromycetes</taxon>
        <taxon>Mucorales</taxon>
        <taxon>Cunninghamellaceae</taxon>
        <taxon>Absidia</taxon>
    </lineage>
</organism>
<dbReference type="EMBL" id="MCGE01000005">
    <property type="protein sequence ID" value="ORZ21631.1"/>
    <property type="molecule type" value="Genomic_DNA"/>
</dbReference>
<comment type="subunit">
    <text evidence="8">Component of the U1 snRNP. The U1 snRNP is composed of the U1 snRNA and the 7 core Sm proteins SNRPB, SNRPD1, SNRPD2, SNRPD3, SNRPE, SNRPF and SNRPG that assemble in a heptameric protein ring on the Sm site of the small nuclear RNA to form the core snRNP, and at least 3 U1 snRNP-specific proteins SNRNP70/U1-70K, SNRPA/U1-A and SNRPC/U1-C. SNRPC/U1-C interacts with U1 snRNA and the 5' splice-site region of the pre-mRNA. Interacts (via N-terminus) with TIA1 (via C-terminus); thereby promoting spliceosomal U1 snRNP recruitment to 5' splice sites.</text>
</comment>
<dbReference type="HAMAP" id="MF_03153">
    <property type="entry name" value="U1_C"/>
    <property type="match status" value="1"/>
</dbReference>
<dbReference type="PIRSF" id="PIRSF037969">
    <property type="entry name" value="U1_snRNP-C"/>
    <property type="match status" value="1"/>
</dbReference>